<sequence length="194" mass="21409">MKRLLFFVLAAMVSPVAMAMQMEGFGASYYHDDSSVISHDANKNLVPDVIISSDIFVMEFSRLADIAKATDVVVNQDDRASWLCLASRDVNYWFISDNEMGQGDLTSIAIARDGQQKGCSPYSNDLSVRVKGISLLGASSENFALMSEDEQGSNTIQYCTDTQSYGDFIQMNCLQYYVENKSVKGVLISQVTSN</sequence>
<evidence type="ECO:0000313" key="2">
    <source>
        <dbReference type="EMBL" id="QCT21933.1"/>
    </source>
</evidence>
<keyword evidence="1" id="KW-0732">Signal</keyword>
<proteinExistence type="predicted"/>
<protein>
    <submittedName>
        <fullName evidence="2">Uncharacterized protein</fullName>
    </submittedName>
</protein>
<dbReference type="Proteomes" id="UP000302163">
    <property type="component" value="Chromosome"/>
</dbReference>
<dbReference type="OrthoDB" id="6555391at2"/>
<reference evidence="2 3" key="1">
    <citation type="submission" date="2019-05" db="EMBL/GenBank/DDBJ databases">
        <title>Complete genome sequence of Izhakiella calystegiae KSNA2, an endophyte isolated from beach morning glory (Calystegia soldanella).</title>
        <authorList>
            <person name="Jiang L."/>
            <person name="Jeong J.C."/>
            <person name="Kim C.Y."/>
            <person name="Kim D.H."/>
            <person name="Kim S.W."/>
            <person name="Lee j."/>
        </authorList>
    </citation>
    <scope>NUCLEOTIDE SEQUENCE [LARGE SCALE GENOMIC DNA]</scope>
    <source>
        <strain evidence="2 3">KSNA2</strain>
    </source>
</reference>
<organism evidence="2 3">
    <name type="scientific">Jejubacter calystegiae</name>
    <dbReference type="NCBI Taxonomy" id="2579935"/>
    <lineage>
        <taxon>Bacteria</taxon>
        <taxon>Pseudomonadati</taxon>
        <taxon>Pseudomonadota</taxon>
        <taxon>Gammaproteobacteria</taxon>
        <taxon>Enterobacterales</taxon>
        <taxon>Enterobacteriaceae</taxon>
        <taxon>Jejubacter</taxon>
    </lineage>
</organism>
<dbReference type="KEGG" id="izh:FEM41_20895"/>
<feature type="signal peptide" evidence="1">
    <location>
        <begin position="1"/>
        <end position="19"/>
    </location>
</feature>
<evidence type="ECO:0000313" key="3">
    <source>
        <dbReference type="Proteomes" id="UP000302163"/>
    </source>
</evidence>
<keyword evidence="3" id="KW-1185">Reference proteome</keyword>
<dbReference type="AlphaFoldDB" id="A0A4P8YNW5"/>
<dbReference type="EMBL" id="CP040428">
    <property type="protein sequence ID" value="QCT21933.1"/>
    <property type="molecule type" value="Genomic_DNA"/>
</dbReference>
<dbReference type="RefSeq" id="WP_138098088.1">
    <property type="nucleotide sequence ID" value="NZ_CP040428.1"/>
</dbReference>
<feature type="chain" id="PRO_5021027306" evidence="1">
    <location>
        <begin position="20"/>
        <end position="194"/>
    </location>
</feature>
<accession>A0A4P8YNW5</accession>
<name>A0A4P8YNW5_9ENTR</name>
<evidence type="ECO:0000256" key="1">
    <source>
        <dbReference type="SAM" id="SignalP"/>
    </source>
</evidence>
<gene>
    <name evidence="2" type="ORF">FEM41_20895</name>
</gene>